<evidence type="ECO:0000313" key="3">
    <source>
        <dbReference type="EMBL" id="KAJ4945969.1"/>
    </source>
</evidence>
<gene>
    <name evidence="3" type="ORF">JOQ06_023647</name>
</gene>
<dbReference type="Pfam" id="PF14291">
    <property type="entry name" value="DUF4371"/>
    <property type="match status" value="1"/>
</dbReference>
<proteinExistence type="predicted"/>
<name>A0AAD6BIZ3_9TELE</name>
<organism evidence="3 4">
    <name type="scientific">Pogonophryne albipinna</name>
    <dbReference type="NCBI Taxonomy" id="1090488"/>
    <lineage>
        <taxon>Eukaryota</taxon>
        <taxon>Metazoa</taxon>
        <taxon>Chordata</taxon>
        <taxon>Craniata</taxon>
        <taxon>Vertebrata</taxon>
        <taxon>Euteleostomi</taxon>
        <taxon>Actinopterygii</taxon>
        <taxon>Neopterygii</taxon>
        <taxon>Teleostei</taxon>
        <taxon>Neoteleostei</taxon>
        <taxon>Acanthomorphata</taxon>
        <taxon>Eupercaria</taxon>
        <taxon>Perciformes</taxon>
        <taxon>Notothenioidei</taxon>
        <taxon>Pogonophryne</taxon>
    </lineage>
</organism>
<reference evidence="3" key="1">
    <citation type="submission" date="2022-11" db="EMBL/GenBank/DDBJ databases">
        <title>Chromosome-level genome of Pogonophryne albipinna.</title>
        <authorList>
            <person name="Jo E."/>
        </authorList>
    </citation>
    <scope>NUCLEOTIDE SEQUENCE</scope>
    <source>
        <strain evidence="3">SGF0006</strain>
        <tissue evidence="3">Muscle</tissue>
    </source>
</reference>
<feature type="domain" description="HAT C-terminal dimerisation" evidence="1">
    <location>
        <begin position="539"/>
        <end position="597"/>
    </location>
</feature>
<dbReference type="AlphaFoldDB" id="A0AAD6BIZ3"/>
<dbReference type="Proteomes" id="UP001219934">
    <property type="component" value="Unassembled WGS sequence"/>
</dbReference>
<evidence type="ECO:0000259" key="1">
    <source>
        <dbReference type="Pfam" id="PF05699"/>
    </source>
</evidence>
<dbReference type="EMBL" id="JAPTMU010000003">
    <property type="protein sequence ID" value="KAJ4945969.1"/>
    <property type="molecule type" value="Genomic_DNA"/>
</dbReference>
<dbReference type="InterPro" id="IPR025398">
    <property type="entry name" value="DUF4371"/>
</dbReference>
<keyword evidence="4" id="KW-1185">Reference proteome</keyword>
<dbReference type="InterPro" id="IPR012337">
    <property type="entry name" value="RNaseH-like_sf"/>
</dbReference>
<dbReference type="SUPFAM" id="SSF53098">
    <property type="entry name" value="Ribonuclease H-like"/>
    <property type="match status" value="1"/>
</dbReference>
<protein>
    <submittedName>
        <fullName evidence="3">Uncharacterized protein</fullName>
    </submittedName>
</protein>
<dbReference type="Pfam" id="PF05699">
    <property type="entry name" value="Dimer_Tnp_hAT"/>
    <property type="match status" value="1"/>
</dbReference>
<feature type="domain" description="DUF4371" evidence="2">
    <location>
        <begin position="41"/>
        <end position="223"/>
    </location>
</feature>
<evidence type="ECO:0000259" key="2">
    <source>
        <dbReference type="Pfam" id="PF14291"/>
    </source>
</evidence>
<dbReference type="GO" id="GO:0046983">
    <property type="term" value="F:protein dimerization activity"/>
    <property type="evidence" value="ECO:0007669"/>
    <property type="project" value="InterPro"/>
</dbReference>
<accession>A0AAD6BIZ3</accession>
<comment type="caution">
    <text evidence="3">The sequence shown here is derived from an EMBL/GenBank/DDBJ whole genome shotgun (WGS) entry which is preliminary data.</text>
</comment>
<evidence type="ECO:0000313" key="4">
    <source>
        <dbReference type="Proteomes" id="UP001219934"/>
    </source>
</evidence>
<dbReference type="InterPro" id="IPR008906">
    <property type="entry name" value="HATC_C_dom"/>
</dbReference>
<dbReference type="PANTHER" id="PTHR45749:SF21">
    <property type="entry name" value="DUF4371 DOMAIN-CONTAINING PROTEIN"/>
    <property type="match status" value="1"/>
</dbReference>
<dbReference type="PANTHER" id="PTHR45749">
    <property type="match status" value="1"/>
</dbReference>
<sequence length="629" mass="70759">MLSSVAPDFQTGKGLWIPSVSMTCWQSFKCTGTHGDVVKQLHTASAEEISERRRYLQRIVGVTTFLGKQGIPFRGHNEQEDNRNPGNFIECMKLLKQFDPFLQKYTPPKNATYFSHSSQNEIITCIAQEISENVTKQIRSSKTYSVMADETRDHHTEQLAVCVRYVTMEGTPREAFLGLHKLDKFDAKSIADGIEAVLQSHNLGDLMCVAQTYDEAAVMSGAVGGVQARFRERHPEAVYVHCYAHELNLVLCHTCKAIPEAVAFFDLLESMYTFFSKSLVNHNKFIEIQNQLGLKPSELVQLSITRWASQVRSVKAVVNNLPAILACLRTMKTATAQGILSNLCKPKTIYILVIFAKLLGITEGLHRYLQGESLDLGGAAQYKTAILETLTDLRTEPGAEEVFKSTMTICEEHHIQLPVGPRQKQKRLDGFVVESACGATSNPTTPGDFRGQLYYPCLDRMIQELNHRFSDVGEELMSGIQACNPTTATFLSEDALKSLATHYKIQLKSEELLVAKHFFKRRLEKEKVPDIATVFQMLDSDMFPTLKAVLQVALTIPVSSCSCERSFSALRRLHTWLRSTMGQERLNDMAIMSIEKDFLDAITPDNIIDRFAQLKPRRHSLTLPPQQEK</sequence>